<accession>A0AAE0VLR6</accession>
<dbReference type="NCBIfam" id="NF006829">
    <property type="entry name" value="PRK09352.1"/>
    <property type="match status" value="1"/>
</dbReference>
<feature type="domain" description="Malonyl-CoA:ACP transacylase (MAT)" evidence="4">
    <location>
        <begin position="291"/>
        <end position="581"/>
    </location>
</feature>
<dbReference type="GO" id="GO:0006633">
    <property type="term" value="P:fatty acid biosynthetic process"/>
    <property type="evidence" value="ECO:0007669"/>
    <property type="project" value="UniProtKB-KW"/>
</dbReference>
<dbReference type="AlphaFoldDB" id="A0AAE0VLR6"/>
<dbReference type="SUPFAM" id="SSF53901">
    <property type="entry name" value="Thiolase-like"/>
    <property type="match status" value="1"/>
</dbReference>
<dbReference type="InterPro" id="IPR016035">
    <property type="entry name" value="Acyl_Trfase/lysoPLipase"/>
</dbReference>
<keyword evidence="6" id="KW-1185">Reference proteome</keyword>
<dbReference type="InterPro" id="IPR001227">
    <property type="entry name" value="Ac_transferase_dom_sf"/>
</dbReference>
<comment type="caution">
    <text evidence="5">The sequence shown here is derived from an EMBL/GenBank/DDBJ whole genome shotgun (WGS) entry which is preliminary data.</text>
</comment>
<dbReference type="PANTHER" id="PTHR34069">
    <property type="entry name" value="3-OXOACYL-[ACYL-CARRIER-PROTEIN] SYNTHASE 3"/>
    <property type="match status" value="1"/>
</dbReference>
<dbReference type="CDD" id="cd00830">
    <property type="entry name" value="KAS_III"/>
    <property type="match status" value="1"/>
</dbReference>
<dbReference type="Gene3D" id="3.40.366.10">
    <property type="entry name" value="Malonyl-Coenzyme A Acyl Carrier Protein, domain 2"/>
    <property type="match status" value="1"/>
</dbReference>
<dbReference type="NCBIfam" id="TIGR00747">
    <property type="entry name" value="fabH"/>
    <property type="match status" value="1"/>
</dbReference>
<dbReference type="NCBIfam" id="TIGR00128">
    <property type="entry name" value="fabD"/>
    <property type="match status" value="1"/>
</dbReference>
<dbReference type="SUPFAM" id="SSF55048">
    <property type="entry name" value="Probable ACP-binding domain of malonyl-CoA ACP transacylase"/>
    <property type="match status" value="1"/>
</dbReference>
<evidence type="ECO:0000313" key="5">
    <source>
        <dbReference type="EMBL" id="KAK3582271.1"/>
    </source>
</evidence>
<dbReference type="Pfam" id="PF08545">
    <property type="entry name" value="ACP_syn_III"/>
    <property type="match status" value="1"/>
</dbReference>
<evidence type="ECO:0000256" key="2">
    <source>
        <dbReference type="ARBA" id="ARBA00022679"/>
    </source>
</evidence>
<protein>
    <recommendedName>
        <fullName evidence="4">Malonyl-CoA:ACP transacylase (MAT) domain-containing protein</fullName>
    </recommendedName>
</protein>
<evidence type="ECO:0000256" key="3">
    <source>
        <dbReference type="ARBA" id="ARBA00023315"/>
    </source>
</evidence>
<gene>
    <name evidence="5" type="ORF">CHS0354_023810</name>
</gene>
<comment type="pathway">
    <text evidence="1">Lipid metabolism.</text>
</comment>
<proteinExistence type="inferred from homology"/>
<name>A0AAE0VLR6_9BIVA</name>
<keyword evidence="3" id="KW-0012">Acyltransferase</keyword>
<evidence type="ECO:0000256" key="1">
    <source>
        <dbReference type="ARBA" id="ARBA00005189"/>
    </source>
</evidence>
<dbReference type="SMART" id="SM00827">
    <property type="entry name" value="PKS_AT"/>
    <property type="match status" value="1"/>
</dbReference>
<dbReference type="EMBL" id="JAEAOA010001427">
    <property type="protein sequence ID" value="KAK3582271.1"/>
    <property type="molecule type" value="Genomic_DNA"/>
</dbReference>
<dbReference type="Gene3D" id="3.40.47.10">
    <property type="match status" value="2"/>
</dbReference>
<dbReference type="HAMAP" id="MF_01815">
    <property type="entry name" value="FabH"/>
    <property type="match status" value="1"/>
</dbReference>
<reference evidence="5" key="3">
    <citation type="submission" date="2023-05" db="EMBL/GenBank/DDBJ databases">
        <authorList>
            <person name="Smith C.H."/>
        </authorList>
    </citation>
    <scope>NUCLEOTIDE SEQUENCE</scope>
    <source>
        <strain evidence="5">CHS0354</strain>
        <tissue evidence="5">Mantle</tissue>
    </source>
</reference>
<dbReference type="SUPFAM" id="SSF52151">
    <property type="entry name" value="FabD/lysophospholipase-like"/>
    <property type="match status" value="1"/>
</dbReference>
<dbReference type="GO" id="GO:0004315">
    <property type="term" value="F:3-oxoacyl-[acyl-carrier-protein] synthase activity"/>
    <property type="evidence" value="ECO:0007669"/>
    <property type="project" value="InterPro"/>
</dbReference>
<dbReference type="GO" id="GO:0044550">
    <property type="term" value="P:secondary metabolite biosynthetic process"/>
    <property type="evidence" value="ECO:0007669"/>
    <property type="project" value="TreeGrafter"/>
</dbReference>
<dbReference type="PANTHER" id="PTHR34069:SF2">
    <property type="entry name" value="BETA-KETOACYL-[ACYL-CARRIER-PROTEIN] SYNTHASE III"/>
    <property type="match status" value="1"/>
</dbReference>
<sequence>MDTSDEWIVERTGIRERRYLKDPTKATAFMCANVVKSLLEKSNTDPSEIDLIIVATVTPDMMFPSTACLVQSMVGANNAWGFDINAACSGFLFALVTGAKHIESGACKKVLVLGGDKMTSILNMKDRTTAIIFGDGAGGVLLEPSENGYGLMESNLHMDGMRGRDALYMPAGGSLNPASEETVRKRMHSIFQDGQSVFRSAVVSMSSSVMEMLSIANLKISDVDYVVPHQANLRIINATADRLGIPLSKIGVNIQKYGNTTAGTIPIMMSELDEEGKLKKGDNVILVSFGAGQGSQYIGMGKDLYETYSECKSVIKNAEKILGYSISEIMFSGADDILSLTKYTQPAIFLHSYLVSMLKNEKNVGIVAGHSLGEYSALCFSGVLTFEDTLRIVNERGKIMQNSADKVSGSMAAVVGGNEDDVQRLVTECSKSGLLVIANYNAPGQVVVSGETEAVEKLVSMGKQFGAKLVKKLNVSGAFHSPLMQLASDEFKQVLKDVKIVDSKIPICMNVSAKMEIRSENIRSSMEMQMVSPVLWTQSVLLMKEKGAKTYYEFGPQKVLGGLIKRIHAEAEILSIDTLKDIQ</sequence>
<keyword evidence="2" id="KW-0808">Transferase</keyword>
<dbReference type="InterPro" id="IPR004410">
    <property type="entry name" value="Malonyl_CoA-ACP_transAc_FabD"/>
</dbReference>
<dbReference type="InterPro" id="IPR016036">
    <property type="entry name" value="Malonyl_transacylase_ACP-bd"/>
</dbReference>
<reference evidence="5" key="2">
    <citation type="journal article" date="2021" name="Genome Biol. Evol.">
        <title>Developing a high-quality reference genome for a parasitic bivalve with doubly uniparental inheritance (Bivalvia: Unionida).</title>
        <authorList>
            <person name="Smith C.H."/>
        </authorList>
    </citation>
    <scope>NUCLEOTIDE SEQUENCE</scope>
    <source>
        <strain evidence="5">CHS0354</strain>
        <tissue evidence="5">Mantle</tissue>
    </source>
</reference>
<reference evidence="5" key="1">
    <citation type="journal article" date="2021" name="Genome Biol. Evol.">
        <title>A High-Quality Reference Genome for a Parasitic Bivalve with Doubly Uniparental Inheritance (Bivalvia: Unionida).</title>
        <authorList>
            <person name="Smith C.H."/>
        </authorList>
    </citation>
    <scope>NUCLEOTIDE SEQUENCE</scope>
    <source>
        <strain evidence="5">CHS0354</strain>
    </source>
</reference>
<dbReference type="InterPro" id="IPR004655">
    <property type="entry name" value="FabH"/>
</dbReference>
<dbReference type="InterPro" id="IPR014043">
    <property type="entry name" value="Acyl_transferase_dom"/>
</dbReference>
<dbReference type="Proteomes" id="UP001195483">
    <property type="component" value="Unassembled WGS sequence"/>
</dbReference>
<evidence type="ECO:0000313" key="6">
    <source>
        <dbReference type="Proteomes" id="UP001195483"/>
    </source>
</evidence>
<dbReference type="InterPro" id="IPR013751">
    <property type="entry name" value="ACP_syn_III_N"/>
</dbReference>
<organism evidence="5 6">
    <name type="scientific">Potamilus streckersoni</name>
    <dbReference type="NCBI Taxonomy" id="2493646"/>
    <lineage>
        <taxon>Eukaryota</taxon>
        <taxon>Metazoa</taxon>
        <taxon>Spiralia</taxon>
        <taxon>Lophotrochozoa</taxon>
        <taxon>Mollusca</taxon>
        <taxon>Bivalvia</taxon>
        <taxon>Autobranchia</taxon>
        <taxon>Heteroconchia</taxon>
        <taxon>Palaeoheterodonta</taxon>
        <taxon>Unionida</taxon>
        <taxon>Unionoidea</taxon>
        <taxon>Unionidae</taxon>
        <taxon>Ambleminae</taxon>
        <taxon>Lampsilini</taxon>
        <taxon>Potamilus</taxon>
    </lineage>
</organism>
<dbReference type="Pfam" id="PF00698">
    <property type="entry name" value="Acyl_transf_1"/>
    <property type="match status" value="1"/>
</dbReference>
<dbReference type="GO" id="GO:0004314">
    <property type="term" value="F:[acyl-carrier-protein] S-malonyltransferase activity"/>
    <property type="evidence" value="ECO:0007669"/>
    <property type="project" value="InterPro"/>
</dbReference>
<dbReference type="InterPro" id="IPR016039">
    <property type="entry name" value="Thiolase-like"/>
</dbReference>
<dbReference type="FunFam" id="3.30.70.250:FF:000001">
    <property type="entry name" value="Malonyl CoA-acyl carrier protein transacylase"/>
    <property type="match status" value="1"/>
</dbReference>
<dbReference type="Gene3D" id="3.30.70.250">
    <property type="entry name" value="Malonyl-CoA ACP transacylase, ACP-binding"/>
    <property type="match status" value="1"/>
</dbReference>
<evidence type="ECO:0000259" key="4">
    <source>
        <dbReference type="SMART" id="SM00827"/>
    </source>
</evidence>